<accession>A0A8J2TYA7</accession>
<evidence type="ECO:0000313" key="3">
    <source>
        <dbReference type="Proteomes" id="UP000616114"/>
    </source>
</evidence>
<feature type="region of interest" description="Disordered" evidence="1">
    <location>
        <begin position="1"/>
        <end position="39"/>
    </location>
</feature>
<evidence type="ECO:0000256" key="1">
    <source>
        <dbReference type="SAM" id="MobiDB-lite"/>
    </source>
</evidence>
<gene>
    <name evidence="2" type="ORF">GCM10011333_18650</name>
</gene>
<reference evidence="2" key="2">
    <citation type="submission" date="2020-09" db="EMBL/GenBank/DDBJ databases">
        <authorList>
            <person name="Sun Q."/>
            <person name="Zhou Y."/>
        </authorList>
    </citation>
    <scope>NUCLEOTIDE SEQUENCE</scope>
    <source>
        <strain evidence="2">CGMCC 1.12785</strain>
    </source>
</reference>
<dbReference type="AlphaFoldDB" id="A0A8J2TYA7"/>
<protein>
    <submittedName>
        <fullName evidence="2">Uncharacterized protein</fullName>
    </submittedName>
</protein>
<organism evidence="2 3">
    <name type="scientific">Sediminivirga luteola</name>
    <dbReference type="NCBI Taxonomy" id="1774748"/>
    <lineage>
        <taxon>Bacteria</taxon>
        <taxon>Bacillati</taxon>
        <taxon>Actinomycetota</taxon>
        <taxon>Actinomycetes</taxon>
        <taxon>Micrococcales</taxon>
        <taxon>Brevibacteriaceae</taxon>
        <taxon>Sediminivirga</taxon>
    </lineage>
</organism>
<name>A0A8J2TYA7_9MICO</name>
<sequence>MAGKRGRSAVTGRFVKQSTVKRHPKTTTNETTGKRSKKK</sequence>
<comment type="caution">
    <text evidence="2">The sequence shown here is derived from an EMBL/GenBank/DDBJ whole genome shotgun (WGS) entry which is preliminary data.</text>
</comment>
<evidence type="ECO:0000313" key="2">
    <source>
        <dbReference type="EMBL" id="GGA15915.1"/>
    </source>
</evidence>
<keyword evidence="3" id="KW-1185">Reference proteome</keyword>
<dbReference type="EMBL" id="BMFY01000007">
    <property type="protein sequence ID" value="GGA15915.1"/>
    <property type="molecule type" value="Genomic_DNA"/>
</dbReference>
<dbReference type="Proteomes" id="UP000616114">
    <property type="component" value="Unassembled WGS sequence"/>
</dbReference>
<proteinExistence type="predicted"/>
<reference evidence="2" key="1">
    <citation type="journal article" date="2014" name="Int. J. Syst. Evol. Microbiol.">
        <title>Complete genome sequence of Corynebacterium casei LMG S-19264T (=DSM 44701T), isolated from a smear-ripened cheese.</title>
        <authorList>
            <consortium name="US DOE Joint Genome Institute (JGI-PGF)"/>
            <person name="Walter F."/>
            <person name="Albersmeier A."/>
            <person name="Kalinowski J."/>
            <person name="Ruckert C."/>
        </authorList>
    </citation>
    <scope>NUCLEOTIDE SEQUENCE</scope>
    <source>
        <strain evidence="2">CGMCC 1.12785</strain>
    </source>
</reference>